<feature type="compositionally biased region" description="Polar residues" evidence="1">
    <location>
        <begin position="116"/>
        <end position="133"/>
    </location>
</feature>
<dbReference type="Pfam" id="PF02450">
    <property type="entry name" value="LCAT"/>
    <property type="match status" value="1"/>
</dbReference>
<evidence type="ECO:0000313" key="2">
    <source>
        <dbReference type="EMBL" id="KAJ8560274.1"/>
    </source>
</evidence>
<evidence type="ECO:0000256" key="1">
    <source>
        <dbReference type="SAM" id="MobiDB-lite"/>
    </source>
</evidence>
<dbReference type="InterPro" id="IPR003386">
    <property type="entry name" value="LACT/PDAT_acylTrfase"/>
</dbReference>
<sequence>MEIYLLYGIGIKTERAYVYRQILTAECNNPFQNDTSADEEDEDSCLKDGVFTVDGDETVPALSGYEMITTINVVEPMVESDDPKVQIEEAAGKANGVLGLTTSSQIQESMIPDSENVMSKNNDPQIMDTSAENTGDIVLEKNQTQQPPPPQEGCVFAANDEDHFA</sequence>
<evidence type="ECO:0000313" key="3">
    <source>
        <dbReference type="Proteomes" id="UP001152561"/>
    </source>
</evidence>
<organism evidence="2 3">
    <name type="scientific">Anisodus acutangulus</name>
    <dbReference type="NCBI Taxonomy" id="402998"/>
    <lineage>
        <taxon>Eukaryota</taxon>
        <taxon>Viridiplantae</taxon>
        <taxon>Streptophyta</taxon>
        <taxon>Embryophyta</taxon>
        <taxon>Tracheophyta</taxon>
        <taxon>Spermatophyta</taxon>
        <taxon>Magnoliopsida</taxon>
        <taxon>eudicotyledons</taxon>
        <taxon>Gunneridae</taxon>
        <taxon>Pentapetalae</taxon>
        <taxon>asterids</taxon>
        <taxon>lamiids</taxon>
        <taxon>Solanales</taxon>
        <taxon>Solanaceae</taxon>
        <taxon>Solanoideae</taxon>
        <taxon>Hyoscyameae</taxon>
        <taxon>Anisodus</taxon>
    </lineage>
</organism>
<reference evidence="3" key="1">
    <citation type="journal article" date="2023" name="Proc. Natl. Acad. Sci. U.S.A.">
        <title>Genomic and structural basis for evolution of tropane alkaloid biosynthesis.</title>
        <authorList>
            <person name="Wanga Y.-J."/>
            <person name="Taina T."/>
            <person name="Yua J.-Y."/>
            <person name="Lia J."/>
            <person name="Xua B."/>
            <person name="Chenc J."/>
            <person name="D'Auriad J.C."/>
            <person name="Huanga J.-P."/>
            <person name="Huanga S.-X."/>
        </authorList>
    </citation>
    <scope>NUCLEOTIDE SEQUENCE [LARGE SCALE GENOMIC DNA]</scope>
    <source>
        <strain evidence="3">cv. KIB-2019</strain>
    </source>
</reference>
<gene>
    <name evidence="2" type="ORF">K7X08_004332</name>
</gene>
<proteinExistence type="predicted"/>
<dbReference type="AlphaFoldDB" id="A0A9Q1MKY3"/>
<comment type="caution">
    <text evidence="2">The sequence shown here is derived from an EMBL/GenBank/DDBJ whole genome shotgun (WGS) entry which is preliminary data.</text>
</comment>
<feature type="region of interest" description="Disordered" evidence="1">
    <location>
        <begin position="115"/>
        <end position="165"/>
    </location>
</feature>
<accession>A0A9Q1MKY3</accession>
<protein>
    <submittedName>
        <fullName evidence="2">Uncharacterized protein</fullName>
    </submittedName>
</protein>
<dbReference type="GO" id="GO:0006629">
    <property type="term" value="P:lipid metabolic process"/>
    <property type="evidence" value="ECO:0007669"/>
    <property type="project" value="InterPro"/>
</dbReference>
<keyword evidence="3" id="KW-1185">Reference proteome</keyword>
<dbReference type="Proteomes" id="UP001152561">
    <property type="component" value="Unassembled WGS sequence"/>
</dbReference>
<dbReference type="EMBL" id="JAJAGQ010000006">
    <property type="protein sequence ID" value="KAJ8560274.1"/>
    <property type="molecule type" value="Genomic_DNA"/>
</dbReference>
<dbReference type="GO" id="GO:0008374">
    <property type="term" value="F:O-acyltransferase activity"/>
    <property type="evidence" value="ECO:0007669"/>
    <property type="project" value="InterPro"/>
</dbReference>
<name>A0A9Q1MKY3_9SOLA</name>
<dbReference type="OrthoDB" id="190846at2759"/>